<evidence type="ECO:0000313" key="3">
    <source>
        <dbReference type="Proteomes" id="UP000887540"/>
    </source>
</evidence>
<organism evidence="3 4">
    <name type="scientific">Acrobeloides nanus</name>
    <dbReference type="NCBI Taxonomy" id="290746"/>
    <lineage>
        <taxon>Eukaryota</taxon>
        <taxon>Metazoa</taxon>
        <taxon>Ecdysozoa</taxon>
        <taxon>Nematoda</taxon>
        <taxon>Chromadorea</taxon>
        <taxon>Rhabditida</taxon>
        <taxon>Tylenchina</taxon>
        <taxon>Cephalobomorpha</taxon>
        <taxon>Cephaloboidea</taxon>
        <taxon>Cephalobidae</taxon>
        <taxon>Acrobeloides</taxon>
    </lineage>
</organism>
<evidence type="ECO:0000256" key="2">
    <source>
        <dbReference type="SAM" id="Phobius"/>
    </source>
</evidence>
<feature type="transmembrane region" description="Helical" evidence="2">
    <location>
        <begin position="134"/>
        <end position="154"/>
    </location>
</feature>
<feature type="compositionally biased region" description="Basic and acidic residues" evidence="1">
    <location>
        <begin position="74"/>
        <end position="95"/>
    </location>
</feature>
<evidence type="ECO:0000256" key="1">
    <source>
        <dbReference type="SAM" id="MobiDB-lite"/>
    </source>
</evidence>
<evidence type="ECO:0000313" key="4">
    <source>
        <dbReference type="WBParaSite" id="ACRNAN_Path_1101.g4231.t1"/>
    </source>
</evidence>
<sequence length="163" mass="18741">MGMLAPPQPAVITNTEDFVVNKEHMTIGNPTKTLCKMTTPTALPISTSPSDNQNFTPLRKDILEPGNFINPTFEQHESQKKPKDGARHLLPSDDTKDKFNPYSVCLEPDFADAYEARRHSMEIYKHEMNFRRNMTLILIVVLIVFVLFFMWFNAPEHAFFPPE</sequence>
<dbReference type="WBParaSite" id="ACRNAN_Path_1101.g4231.t1">
    <property type="protein sequence ID" value="ACRNAN_Path_1101.g4231.t1"/>
    <property type="gene ID" value="ACRNAN_Path_1101.g4231"/>
</dbReference>
<accession>A0A914BVP6</accession>
<proteinExistence type="predicted"/>
<protein>
    <submittedName>
        <fullName evidence="4">Uncharacterized protein</fullName>
    </submittedName>
</protein>
<dbReference type="AlphaFoldDB" id="A0A914BVP6"/>
<dbReference type="Proteomes" id="UP000887540">
    <property type="component" value="Unplaced"/>
</dbReference>
<reference evidence="4" key="1">
    <citation type="submission" date="2022-11" db="UniProtKB">
        <authorList>
            <consortium name="WormBaseParasite"/>
        </authorList>
    </citation>
    <scope>IDENTIFICATION</scope>
</reference>
<keyword evidence="2" id="KW-0812">Transmembrane</keyword>
<name>A0A914BVP6_9BILA</name>
<keyword evidence="2" id="KW-1133">Transmembrane helix</keyword>
<keyword evidence="2" id="KW-0472">Membrane</keyword>
<keyword evidence="3" id="KW-1185">Reference proteome</keyword>
<feature type="region of interest" description="Disordered" evidence="1">
    <location>
        <begin position="72"/>
        <end position="95"/>
    </location>
</feature>